<reference evidence="1 2" key="1">
    <citation type="journal article" date="2014" name="Agronomy (Basel)">
        <title>A Draft Genome Sequence for Ensete ventricosum, the Drought-Tolerant Tree Against Hunger.</title>
        <authorList>
            <person name="Harrison J."/>
            <person name="Moore K.A."/>
            <person name="Paszkiewicz K."/>
            <person name="Jones T."/>
            <person name="Grant M."/>
            <person name="Ambacheew D."/>
            <person name="Muzemil S."/>
            <person name="Studholme D.J."/>
        </authorList>
    </citation>
    <scope>NUCLEOTIDE SEQUENCE [LARGE SCALE GENOMIC DNA]</scope>
</reference>
<evidence type="ECO:0000313" key="1">
    <source>
        <dbReference type="EMBL" id="RRT81692.1"/>
    </source>
</evidence>
<dbReference type="InterPro" id="IPR035979">
    <property type="entry name" value="RBD_domain_sf"/>
</dbReference>
<gene>
    <name evidence="1" type="ORF">B296_00021471</name>
</gene>
<name>A0A427AZJ1_ENSVE</name>
<dbReference type="AlphaFoldDB" id="A0A427AZJ1"/>
<dbReference type="EMBL" id="AMZH03000849">
    <property type="protein sequence ID" value="RRT81692.1"/>
    <property type="molecule type" value="Genomic_DNA"/>
</dbReference>
<comment type="caution">
    <text evidence="1">The sequence shown here is derived from an EMBL/GenBank/DDBJ whole genome shotgun (WGS) entry which is preliminary data.</text>
</comment>
<dbReference type="Gene3D" id="3.30.70.330">
    <property type="match status" value="1"/>
</dbReference>
<evidence type="ECO:0000313" key="2">
    <source>
        <dbReference type="Proteomes" id="UP000287651"/>
    </source>
</evidence>
<proteinExistence type="predicted"/>
<dbReference type="SUPFAM" id="SSF54928">
    <property type="entry name" value="RNA-binding domain, RBD"/>
    <property type="match status" value="1"/>
</dbReference>
<evidence type="ECO:0008006" key="3">
    <source>
        <dbReference type="Google" id="ProtNLM"/>
    </source>
</evidence>
<dbReference type="GO" id="GO:0003676">
    <property type="term" value="F:nucleic acid binding"/>
    <property type="evidence" value="ECO:0007669"/>
    <property type="project" value="InterPro"/>
</dbReference>
<accession>A0A427AZJ1</accession>
<organism evidence="1 2">
    <name type="scientific">Ensete ventricosum</name>
    <name type="common">Abyssinian banana</name>
    <name type="synonym">Musa ensete</name>
    <dbReference type="NCBI Taxonomy" id="4639"/>
    <lineage>
        <taxon>Eukaryota</taxon>
        <taxon>Viridiplantae</taxon>
        <taxon>Streptophyta</taxon>
        <taxon>Embryophyta</taxon>
        <taxon>Tracheophyta</taxon>
        <taxon>Spermatophyta</taxon>
        <taxon>Magnoliopsida</taxon>
        <taxon>Liliopsida</taxon>
        <taxon>Zingiberales</taxon>
        <taxon>Musaceae</taxon>
        <taxon>Ensete</taxon>
    </lineage>
</organism>
<sequence length="179" mass="19783">MDVSNHCSVAVTLSASDSMALLRSLIPFPIAPLHLSFVTSACRKQLRLVIGSIFELQILRWLERDFLVLRPFLGQETKPFLTGCCFVKYATSDEADRAIRALHNQYTLPGVGTIPIYCAAEDKLFVASLNKLANAKEIEEVSFYIIFSSGPAFGGPGFSPRSEAALVIRFGYLLEEMLC</sequence>
<dbReference type="InterPro" id="IPR012677">
    <property type="entry name" value="Nucleotide-bd_a/b_plait_sf"/>
</dbReference>
<protein>
    <recommendedName>
        <fullName evidence="3">RRM domain-containing protein</fullName>
    </recommendedName>
</protein>
<dbReference type="Proteomes" id="UP000287651">
    <property type="component" value="Unassembled WGS sequence"/>
</dbReference>